<evidence type="ECO:0000313" key="3">
    <source>
        <dbReference type="Proteomes" id="UP001497482"/>
    </source>
</evidence>
<gene>
    <name evidence="2" type="ORF">KC01_LOCUS8994</name>
</gene>
<dbReference type="AlphaFoldDB" id="A0AAV2JLT9"/>
<dbReference type="Proteomes" id="UP001497482">
    <property type="component" value="Chromosome 13"/>
</dbReference>
<keyword evidence="1" id="KW-1133">Transmembrane helix</keyword>
<feature type="transmembrane region" description="Helical" evidence="1">
    <location>
        <begin position="236"/>
        <end position="255"/>
    </location>
</feature>
<protein>
    <submittedName>
        <fullName evidence="2">Uncharacterized protein</fullName>
    </submittedName>
</protein>
<name>A0AAV2JLT9_KNICA</name>
<organism evidence="2 3">
    <name type="scientific">Knipowitschia caucasica</name>
    <name type="common">Caucasian dwarf goby</name>
    <name type="synonym">Pomatoschistus caucasicus</name>
    <dbReference type="NCBI Taxonomy" id="637954"/>
    <lineage>
        <taxon>Eukaryota</taxon>
        <taxon>Metazoa</taxon>
        <taxon>Chordata</taxon>
        <taxon>Craniata</taxon>
        <taxon>Vertebrata</taxon>
        <taxon>Euteleostomi</taxon>
        <taxon>Actinopterygii</taxon>
        <taxon>Neopterygii</taxon>
        <taxon>Teleostei</taxon>
        <taxon>Neoteleostei</taxon>
        <taxon>Acanthomorphata</taxon>
        <taxon>Gobiaria</taxon>
        <taxon>Gobiiformes</taxon>
        <taxon>Gobioidei</taxon>
        <taxon>Gobiidae</taxon>
        <taxon>Gobiinae</taxon>
        <taxon>Knipowitschia</taxon>
    </lineage>
</organism>
<proteinExistence type="predicted"/>
<keyword evidence="1" id="KW-0472">Membrane</keyword>
<feature type="transmembrane region" description="Helical" evidence="1">
    <location>
        <begin position="198"/>
        <end position="216"/>
    </location>
</feature>
<sequence length="323" mass="35592">MNSICGKTNTLQSNLISSSHVKHDYCVSLVKSILSKHSLKSLLPVLYLLLFVIYGLGDKLRNFVVGIFIPQYHYPYAVALCFGQVVISILFLNLLHFLGAVSLKSYTRLLGEKLLVPSICSSLYGVLSMWVKANSSTSGLLPVVLPLLPLVTMALSFLLKLQSPLHSTHVSVILSFFSCSALVITVSRGVAGINSLEYIYAALALLLFSVSLIWLAQVSKLEHCHPSNAQASVFDIYYAHLVNQSGVLGLLWLLHSDNPWHVLSQGHWQILLFHGYLSAILLLGMVLNFFVGVTVLCFSPLAGAVLHSSYNLIVPFLQIYLFM</sequence>
<feature type="transmembrane region" description="Helical" evidence="1">
    <location>
        <begin position="77"/>
        <end position="102"/>
    </location>
</feature>
<evidence type="ECO:0000313" key="2">
    <source>
        <dbReference type="EMBL" id="CAL1577683.1"/>
    </source>
</evidence>
<keyword evidence="3" id="KW-1185">Reference proteome</keyword>
<dbReference type="EMBL" id="OZ035835">
    <property type="protein sequence ID" value="CAL1577683.1"/>
    <property type="molecule type" value="Genomic_DNA"/>
</dbReference>
<reference evidence="2 3" key="1">
    <citation type="submission" date="2024-04" db="EMBL/GenBank/DDBJ databases">
        <authorList>
            <person name="Waldvogel A.-M."/>
            <person name="Schoenle A."/>
        </authorList>
    </citation>
    <scope>NUCLEOTIDE SEQUENCE [LARGE SCALE GENOMIC DNA]</scope>
</reference>
<accession>A0AAV2JLT9</accession>
<feature type="transmembrane region" description="Helical" evidence="1">
    <location>
        <begin position="171"/>
        <end position="192"/>
    </location>
</feature>
<feature type="transmembrane region" description="Helical" evidence="1">
    <location>
        <begin position="139"/>
        <end position="159"/>
    </location>
</feature>
<evidence type="ECO:0000256" key="1">
    <source>
        <dbReference type="SAM" id="Phobius"/>
    </source>
</evidence>
<keyword evidence="1" id="KW-0812">Transmembrane</keyword>
<feature type="transmembrane region" description="Helical" evidence="1">
    <location>
        <begin position="41"/>
        <end position="57"/>
    </location>
</feature>
<feature type="transmembrane region" description="Helical" evidence="1">
    <location>
        <begin position="275"/>
        <end position="298"/>
    </location>
</feature>
<feature type="transmembrane region" description="Helical" evidence="1">
    <location>
        <begin position="305"/>
        <end position="322"/>
    </location>
</feature>